<dbReference type="Proteomes" id="UP000693970">
    <property type="component" value="Unassembled WGS sequence"/>
</dbReference>
<reference evidence="4" key="1">
    <citation type="journal article" date="2021" name="Sci. Rep.">
        <title>Diploid genomic architecture of Nitzschia inconspicua, an elite biomass production diatom.</title>
        <authorList>
            <person name="Oliver A."/>
            <person name="Podell S."/>
            <person name="Pinowska A."/>
            <person name="Traller J.C."/>
            <person name="Smith S.R."/>
            <person name="McClure R."/>
            <person name="Beliaev A."/>
            <person name="Bohutskyi P."/>
            <person name="Hill E.A."/>
            <person name="Rabines A."/>
            <person name="Zheng H."/>
            <person name="Allen L.Z."/>
            <person name="Kuo A."/>
            <person name="Grigoriev I.V."/>
            <person name="Allen A.E."/>
            <person name="Hazlebeck D."/>
            <person name="Allen E.E."/>
        </authorList>
    </citation>
    <scope>NUCLEOTIDE SEQUENCE</scope>
    <source>
        <strain evidence="4">Hildebrandi</strain>
    </source>
</reference>
<keyword evidence="5" id="KW-1185">Reference proteome</keyword>
<evidence type="ECO:0000256" key="1">
    <source>
        <dbReference type="SAM" id="MobiDB-lite"/>
    </source>
</evidence>
<feature type="compositionally biased region" description="Low complexity" evidence="1">
    <location>
        <begin position="70"/>
        <end position="79"/>
    </location>
</feature>
<evidence type="ECO:0000256" key="3">
    <source>
        <dbReference type="SAM" id="SignalP"/>
    </source>
</evidence>
<keyword evidence="2" id="KW-1133">Transmembrane helix</keyword>
<feature type="chain" id="PRO_5039919685" evidence="3">
    <location>
        <begin position="20"/>
        <end position="1294"/>
    </location>
</feature>
<proteinExistence type="predicted"/>
<keyword evidence="2" id="KW-0812">Transmembrane</keyword>
<protein>
    <submittedName>
        <fullName evidence="4">Uncharacterized protein</fullName>
    </submittedName>
</protein>
<evidence type="ECO:0000313" key="4">
    <source>
        <dbReference type="EMBL" id="KAG7359332.1"/>
    </source>
</evidence>
<evidence type="ECO:0000256" key="2">
    <source>
        <dbReference type="SAM" id="Phobius"/>
    </source>
</evidence>
<sequence>MSMLLLVTWVVVTFSSTTTRSVDASATSAVSPRTLFSIKRRRSLSRKQPRRKRPLSSKHNEEEEERFLQSSSSSSSSSSTSIVDAESACKASLPTEQAAGADFGAVCECRPHQGNKAMLSCVDTACWYCNLNATLCDEFSYGVIFDAHGNEEAYWEQDQYKVGRNERLRFIEYYMDSSTAANDDDDAAAATLGECSLEINGQACRTCRFVECDDGEYYGMDFDCSNLLVGDGVVSTFNACTKDDENENQQENEETKLHFTLGIFQLYHDDYGYCYGAYDGCEWEMEELVSNGQYNCECVESEEEEVLLLTCQHSCNNPICNLGTSSMDSCIQTERIVQSYPNLLKRNQTRTVTTKNDGTIITMEEWSCDDTRCRDCRATIGDKECNSCIMQSCRDGGGDDTIHNRAVFKPKIDCSNIQSKWNGIDLCSTDTDATETSIPFEYFTTLQNDSNSNFQCMTSAGLACLASKDERQSIDPHLDCTCEQQQQHQNQQQQTDSTAHLTCVTNCGDVCSDNICFRETLMQTFDGTSNSQQQSALSRTIQYTFGLQNTVTYEETDGGDDNNNDVSCRVTVDGIKCNSCRKDICNDESAILVDCSNVDEKAVAESCDESSTNYKDGFLRRFAQNEWESCQIKSIENTLCSTAERVNLSPGRADLFGSTMSVPVEDSDPLISCNGDSASPGVWYTIQGRGTGLEASVCDDKTDFNAQISVFAGSVCDNDDSNNKPECIGSTAHGDDCNVKWYASEESTYFLRIYGKDETSTGNFVLTVQEFDYIAELCSQHKELLEALEHKEFVCECSNESLQCTNKCVMCNEDITICGQEQVSIQFDSATASAIRQTGSLQYLFGKNNNSSIVVEEILCTSSVDSGTCESSCRVAIDGVLCDKCQVVDCKDGNDYGVVTASKMGLEITCDNVDADFSMNTCHTDEVDMVTSTNIATSLPTSLGTVPLMFYQDDLSYCLEMNGHLACMKELSTLSLAMDTIQCQCEERNGTIGEFELTCIDTSCLKCNPERRFCGFDTIQSDFLISGEPREFYNGFMVLDGRPGANSTSKELGYAMASSGCSTTQDPKETCLQELERITSEDPSSNCDCEESEHSDGAYDLLCTVPPSCREELITVGKDGVDCTVSIDGQECSRCEQIRCNEASFLPQQVEIATSLTRSAGFHSGSFLELHIDCSNVFEGLYQNVVYSCGVTMLTELDGNATVLTGSGMGSGDDQNSVFAIFEGSMEKRDCGDDEATSEDDEATPEPIEPSTIHPTNDKNEINNLFGSAGTRTVTATWIAGIFLILFLDVWCCR</sequence>
<feature type="region of interest" description="Disordered" evidence="1">
    <location>
        <begin position="41"/>
        <end position="79"/>
    </location>
</feature>
<dbReference type="EMBL" id="JAGRRH010000014">
    <property type="protein sequence ID" value="KAG7359332.1"/>
    <property type="molecule type" value="Genomic_DNA"/>
</dbReference>
<evidence type="ECO:0000313" key="5">
    <source>
        <dbReference type="Proteomes" id="UP000693970"/>
    </source>
</evidence>
<reference evidence="4" key="2">
    <citation type="submission" date="2021-04" db="EMBL/GenBank/DDBJ databases">
        <authorList>
            <person name="Podell S."/>
        </authorList>
    </citation>
    <scope>NUCLEOTIDE SEQUENCE</scope>
    <source>
        <strain evidence="4">Hildebrandi</strain>
    </source>
</reference>
<accession>A0A9K3LBT6</accession>
<keyword evidence="3" id="KW-0732">Signal</keyword>
<feature type="compositionally biased region" description="Acidic residues" evidence="1">
    <location>
        <begin position="1232"/>
        <end position="1244"/>
    </location>
</feature>
<name>A0A9K3LBT6_9STRA</name>
<feature type="region of interest" description="Disordered" evidence="1">
    <location>
        <begin position="1230"/>
        <end position="1259"/>
    </location>
</feature>
<gene>
    <name evidence="4" type="ORF">IV203_015921</name>
</gene>
<comment type="caution">
    <text evidence="4">The sequence shown here is derived from an EMBL/GenBank/DDBJ whole genome shotgun (WGS) entry which is preliminary data.</text>
</comment>
<feature type="compositionally biased region" description="Basic residues" evidence="1">
    <location>
        <begin position="41"/>
        <end position="56"/>
    </location>
</feature>
<feature type="signal peptide" evidence="3">
    <location>
        <begin position="1"/>
        <end position="19"/>
    </location>
</feature>
<dbReference type="OrthoDB" id="51977at2759"/>
<feature type="transmembrane region" description="Helical" evidence="2">
    <location>
        <begin position="1275"/>
        <end position="1293"/>
    </location>
</feature>
<keyword evidence="2" id="KW-0472">Membrane</keyword>
<organism evidence="4 5">
    <name type="scientific">Nitzschia inconspicua</name>
    <dbReference type="NCBI Taxonomy" id="303405"/>
    <lineage>
        <taxon>Eukaryota</taxon>
        <taxon>Sar</taxon>
        <taxon>Stramenopiles</taxon>
        <taxon>Ochrophyta</taxon>
        <taxon>Bacillariophyta</taxon>
        <taxon>Bacillariophyceae</taxon>
        <taxon>Bacillariophycidae</taxon>
        <taxon>Bacillariales</taxon>
        <taxon>Bacillariaceae</taxon>
        <taxon>Nitzschia</taxon>
    </lineage>
</organism>